<dbReference type="Proteomes" id="UP001153555">
    <property type="component" value="Unassembled WGS sequence"/>
</dbReference>
<dbReference type="AlphaFoldDB" id="A0A9N7NA02"/>
<evidence type="ECO:0000313" key="1">
    <source>
        <dbReference type="EMBL" id="CAA0827755.1"/>
    </source>
</evidence>
<name>A0A9N7NA02_STRHE</name>
<comment type="caution">
    <text evidence="1">The sequence shown here is derived from an EMBL/GenBank/DDBJ whole genome shotgun (WGS) entry which is preliminary data.</text>
</comment>
<dbReference type="PANTHER" id="PTHR34569">
    <property type="entry name" value="EXPRESSED PROTEIN"/>
    <property type="match status" value="1"/>
</dbReference>
<reference evidence="1" key="1">
    <citation type="submission" date="2019-12" db="EMBL/GenBank/DDBJ databases">
        <authorList>
            <person name="Scholes J."/>
        </authorList>
    </citation>
    <scope>NUCLEOTIDE SEQUENCE</scope>
</reference>
<protein>
    <submittedName>
        <fullName evidence="1">Uncharacterized protein</fullName>
    </submittedName>
</protein>
<gene>
    <name evidence="1" type="ORF">SHERM_23450</name>
</gene>
<dbReference type="PANTHER" id="PTHR34569:SF21">
    <property type="match status" value="1"/>
</dbReference>
<dbReference type="EMBL" id="CACSLK010027752">
    <property type="protein sequence ID" value="CAA0827755.1"/>
    <property type="molecule type" value="Genomic_DNA"/>
</dbReference>
<keyword evidence="2" id="KW-1185">Reference proteome</keyword>
<accession>A0A9N7NA02</accession>
<evidence type="ECO:0000313" key="2">
    <source>
        <dbReference type="Proteomes" id="UP001153555"/>
    </source>
</evidence>
<proteinExistence type="predicted"/>
<organism evidence="1 2">
    <name type="scientific">Striga hermonthica</name>
    <name type="common">Purple witchweed</name>
    <name type="synonym">Buchnera hermonthica</name>
    <dbReference type="NCBI Taxonomy" id="68872"/>
    <lineage>
        <taxon>Eukaryota</taxon>
        <taxon>Viridiplantae</taxon>
        <taxon>Streptophyta</taxon>
        <taxon>Embryophyta</taxon>
        <taxon>Tracheophyta</taxon>
        <taxon>Spermatophyta</taxon>
        <taxon>Magnoliopsida</taxon>
        <taxon>eudicotyledons</taxon>
        <taxon>Gunneridae</taxon>
        <taxon>Pentapetalae</taxon>
        <taxon>asterids</taxon>
        <taxon>lamiids</taxon>
        <taxon>Lamiales</taxon>
        <taxon>Orobanchaceae</taxon>
        <taxon>Buchnereae</taxon>
        <taxon>Striga</taxon>
    </lineage>
</organism>
<dbReference type="OrthoDB" id="682663at2759"/>
<sequence>MEHLIDLQLPRLSNGVEMLALEGGAEGYTSLRDLLPTSPASVASPSGGGSWKEIPFRDPLLQHAAWAYLQPIAEARGGDGRRPWWWLRGDCGGVLGCLSGVVLVVVKGLFGRRPESAEEDKAAFFI</sequence>